<evidence type="ECO:0000313" key="8">
    <source>
        <dbReference type="EMBL" id="MCW9706282.1"/>
    </source>
</evidence>
<feature type="domain" description="CobW C-terminal" evidence="7">
    <location>
        <begin position="240"/>
        <end position="331"/>
    </location>
</feature>
<dbReference type="Pfam" id="PF07683">
    <property type="entry name" value="CobW_C"/>
    <property type="match status" value="1"/>
</dbReference>
<dbReference type="Gene3D" id="3.30.1220.10">
    <property type="entry name" value="CobW-like, C-terminal domain"/>
    <property type="match status" value="1"/>
</dbReference>
<keyword evidence="1" id="KW-0547">Nucleotide-binding</keyword>
<comment type="similarity">
    <text evidence="4">Belongs to the SIMIBI class G3E GTPase family. ZNG1 subfamily.</text>
</comment>
<sequence>MWIPGSRKTTLLNHILENSQGKRIAIIVNEFGKVNVDSKLVKHTTEEMIELSNGCICCTLRGDLIEGVDDVITKHDIDHIIIESTGIGEPVPIAQAFYVEPELLELNPEIPNIQHSVFVDAVITVVDSSQFMDMYQRETRIPDDQFNRGFGQLLAEQVEGADILLLNKTDKSSEGKLIQLEELLSTMNPRAQMIRSSHGEVPVRQLIDIGVFDIQTAEQSALWVEELEKEHTPESEEYGIQTYVYKTKHRFIERKLIDILENGLPSNIYRSKGLVALQDSDTAFLWNHAGKFLEFNAIGRFSEPAKAYNEIVFIGNELDTAQIEETLEEALAA</sequence>
<organism evidence="8 9">
    <name type="scientific">Fodinibius salsisoli</name>
    <dbReference type="NCBI Taxonomy" id="2820877"/>
    <lineage>
        <taxon>Bacteria</taxon>
        <taxon>Pseudomonadati</taxon>
        <taxon>Balneolota</taxon>
        <taxon>Balneolia</taxon>
        <taxon>Balneolales</taxon>
        <taxon>Balneolaceae</taxon>
        <taxon>Fodinibius</taxon>
    </lineage>
</organism>
<dbReference type="InterPro" id="IPR051927">
    <property type="entry name" value="Zn_Chap_cDPG_Synth"/>
</dbReference>
<gene>
    <name evidence="8" type="ORF">J6I44_05430</name>
</gene>
<evidence type="ECO:0000256" key="2">
    <source>
        <dbReference type="ARBA" id="ARBA00022801"/>
    </source>
</evidence>
<dbReference type="PANTHER" id="PTHR43603">
    <property type="entry name" value="COBW DOMAIN-CONTAINING PROTEIN DDB_G0274527"/>
    <property type="match status" value="1"/>
</dbReference>
<evidence type="ECO:0000313" key="9">
    <source>
        <dbReference type="Proteomes" id="UP001207918"/>
    </source>
</evidence>
<dbReference type="InterPro" id="IPR036627">
    <property type="entry name" value="CobW-likC_sf"/>
</dbReference>
<protein>
    <submittedName>
        <fullName evidence="8">GTP-binding protein</fullName>
    </submittedName>
</protein>
<dbReference type="CDD" id="cd03112">
    <property type="entry name" value="CobW-like"/>
    <property type="match status" value="1"/>
</dbReference>
<dbReference type="Proteomes" id="UP001207918">
    <property type="component" value="Unassembled WGS sequence"/>
</dbReference>
<keyword evidence="9" id="KW-1185">Reference proteome</keyword>
<dbReference type="InterPro" id="IPR027417">
    <property type="entry name" value="P-loop_NTPase"/>
</dbReference>
<dbReference type="SUPFAM" id="SSF52540">
    <property type="entry name" value="P-loop containing nucleoside triphosphate hydrolases"/>
    <property type="match status" value="1"/>
</dbReference>
<comment type="catalytic activity">
    <reaction evidence="6">
        <text>GTP + H2O = GDP + phosphate + H(+)</text>
        <dbReference type="Rhea" id="RHEA:19669"/>
        <dbReference type="ChEBI" id="CHEBI:15377"/>
        <dbReference type="ChEBI" id="CHEBI:15378"/>
        <dbReference type="ChEBI" id="CHEBI:37565"/>
        <dbReference type="ChEBI" id="CHEBI:43474"/>
        <dbReference type="ChEBI" id="CHEBI:58189"/>
    </reaction>
    <physiologicalReaction direction="left-to-right" evidence="6">
        <dbReference type="Rhea" id="RHEA:19670"/>
    </physiologicalReaction>
</comment>
<reference evidence="8 9" key="1">
    <citation type="submission" date="2021-03" db="EMBL/GenBank/DDBJ databases">
        <title>Aliifodinibius sp. nov., a new bacterium isolated from saline soil.</title>
        <authorList>
            <person name="Galisteo C."/>
            <person name="De La Haba R."/>
            <person name="Sanchez-Porro C."/>
            <person name="Ventosa A."/>
        </authorList>
    </citation>
    <scope>NUCLEOTIDE SEQUENCE [LARGE SCALE GENOMIC DNA]</scope>
    <source>
        <strain evidence="8 9">1BSP15-2V2</strain>
    </source>
</reference>
<evidence type="ECO:0000256" key="4">
    <source>
        <dbReference type="ARBA" id="ARBA00034320"/>
    </source>
</evidence>
<keyword evidence="3" id="KW-0143">Chaperone</keyword>
<comment type="function">
    <text evidence="5">Zinc chaperone that directly transfers zinc cofactor to target proteins, thereby activating them. Zinc is transferred from the CXCC motif in the GTPase domain to the zinc binding site in target proteins in a process requiring GTP hydrolysis.</text>
</comment>
<dbReference type="SMART" id="SM00833">
    <property type="entry name" value="CobW_C"/>
    <property type="match status" value="1"/>
</dbReference>
<evidence type="ECO:0000259" key="7">
    <source>
        <dbReference type="SMART" id="SM00833"/>
    </source>
</evidence>
<dbReference type="InterPro" id="IPR011629">
    <property type="entry name" value="CobW-like_C"/>
</dbReference>
<dbReference type="Pfam" id="PF02492">
    <property type="entry name" value="cobW"/>
    <property type="match status" value="1"/>
</dbReference>
<evidence type="ECO:0000256" key="3">
    <source>
        <dbReference type="ARBA" id="ARBA00023186"/>
    </source>
</evidence>
<dbReference type="SUPFAM" id="SSF90002">
    <property type="entry name" value="Hypothetical protein YjiA, C-terminal domain"/>
    <property type="match status" value="1"/>
</dbReference>
<proteinExistence type="inferred from homology"/>
<evidence type="ECO:0000256" key="6">
    <source>
        <dbReference type="ARBA" id="ARBA00049117"/>
    </source>
</evidence>
<dbReference type="InterPro" id="IPR003495">
    <property type="entry name" value="CobW/HypB/UreG_nucleotide-bd"/>
</dbReference>
<dbReference type="EMBL" id="JAGGJA010000003">
    <property type="protein sequence ID" value="MCW9706282.1"/>
    <property type="molecule type" value="Genomic_DNA"/>
</dbReference>
<keyword evidence="2" id="KW-0378">Hydrolase</keyword>
<name>A0ABT3PK13_9BACT</name>
<dbReference type="Gene3D" id="3.40.50.300">
    <property type="entry name" value="P-loop containing nucleotide triphosphate hydrolases"/>
    <property type="match status" value="1"/>
</dbReference>
<evidence type="ECO:0000256" key="5">
    <source>
        <dbReference type="ARBA" id="ARBA00045658"/>
    </source>
</evidence>
<evidence type="ECO:0000256" key="1">
    <source>
        <dbReference type="ARBA" id="ARBA00022741"/>
    </source>
</evidence>
<comment type="caution">
    <text evidence="8">The sequence shown here is derived from an EMBL/GenBank/DDBJ whole genome shotgun (WGS) entry which is preliminary data.</text>
</comment>
<dbReference type="PANTHER" id="PTHR43603:SF1">
    <property type="entry name" value="ZINC-REGULATED GTPASE METALLOPROTEIN ACTIVATOR 1"/>
    <property type="match status" value="1"/>
</dbReference>
<dbReference type="RefSeq" id="WP_265764986.1">
    <property type="nucleotide sequence ID" value="NZ_JAGGJA010000003.1"/>
</dbReference>
<accession>A0ABT3PK13</accession>